<dbReference type="InterPro" id="IPR036640">
    <property type="entry name" value="ABC1_TM_sf"/>
</dbReference>
<dbReference type="Pfam" id="PF00005">
    <property type="entry name" value="ABC_tran"/>
    <property type="match status" value="1"/>
</dbReference>
<keyword evidence="5" id="KW-0547">Nucleotide-binding</keyword>
<evidence type="ECO:0000256" key="9">
    <source>
        <dbReference type="SAM" id="Phobius"/>
    </source>
</evidence>
<dbReference type="InterPro" id="IPR017871">
    <property type="entry name" value="ABC_transporter-like_CS"/>
</dbReference>
<dbReference type="SUPFAM" id="SSF90123">
    <property type="entry name" value="ABC transporter transmembrane region"/>
    <property type="match status" value="1"/>
</dbReference>
<keyword evidence="6 12" id="KW-0067">ATP-binding</keyword>
<keyword evidence="13" id="KW-1185">Reference proteome</keyword>
<sequence>MKTVFSYAKPYWLPAVIALCLMFIELLVELSQPLIIAKIIDDGIVVNDPGAIGLWGIVLVSLAIAAFFCGVVNSYFSSHAAQSFAYDLRNELFRKIQAFTMATYLRFPTSGLITRLTNDVSQVQSVFFMSLRIMLRAPLAAIGSLLMAFLINPKIAFFLCIGAPIVVVFLYIMVKKGISFFAQVQWRLDRVNRVLQECLQAIRLVKAYMRDQYESDRFQNVSNLLKVDTTRALRIMEFIMPVLLLIMNFSLLAVIWFGSSEINNGNAQVGELVAIINYAMRITGNFSMFAFIIIAFARAKASADRMEEVLLVPADDLEVENSNHNEEEQKELGSIRYEHVSFKYPNTNLPVLQDISFELKPGEKLAIMGETGSGKSTLLNLLPRFYESTSGEIYVNGRNIKGWKLSDLRETIGFVPQRSLLFTGSIEENLRWGKQEAEFEEVQYAAMQAQIHSTVEGFPNKYGTRVGQKGVNLSGGQKQRLSIARALIRKSGILILDDSTSALDVKTESALWKALDEEKVTMLVVTQKVQTAKILDKILLLHKGKVEAYGTHEQLLQISERYRQIAESQQEQVGE</sequence>
<dbReference type="PANTHER" id="PTHR43394:SF1">
    <property type="entry name" value="ATP-BINDING CASSETTE SUB-FAMILY B MEMBER 10, MITOCHONDRIAL"/>
    <property type="match status" value="1"/>
</dbReference>
<dbReference type="Gene3D" id="3.40.50.300">
    <property type="entry name" value="P-loop containing nucleotide triphosphate hydrolases"/>
    <property type="match status" value="1"/>
</dbReference>
<evidence type="ECO:0000256" key="4">
    <source>
        <dbReference type="ARBA" id="ARBA00022692"/>
    </source>
</evidence>
<dbReference type="EMBL" id="JPVQ01000030">
    <property type="protein sequence ID" value="KGR89927.1"/>
    <property type="molecule type" value="Genomic_DNA"/>
</dbReference>
<accession>A0A0A3JSE4</accession>
<dbReference type="GO" id="GO:0005886">
    <property type="term" value="C:plasma membrane"/>
    <property type="evidence" value="ECO:0007669"/>
    <property type="project" value="UniProtKB-SubCell"/>
</dbReference>
<dbReference type="Gene3D" id="1.20.1560.10">
    <property type="entry name" value="ABC transporter type 1, transmembrane domain"/>
    <property type="match status" value="1"/>
</dbReference>
<evidence type="ECO:0000259" key="11">
    <source>
        <dbReference type="PROSITE" id="PS50929"/>
    </source>
</evidence>
<dbReference type="RefSeq" id="WP_036178060.1">
    <property type="nucleotide sequence ID" value="NZ_AVCZ01000030.1"/>
</dbReference>
<dbReference type="FunFam" id="3.40.50.300:FF:000221">
    <property type="entry name" value="Multidrug ABC transporter ATP-binding protein"/>
    <property type="match status" value="1"/>
</dbReference>
<feature type="transmembrane region" description="Helical" evidence="9">
    <location>
        <begin position="238"/>
        <end position="258"/>
    </location>
</feature>
<evidence type="ECO:0000259" key="10">
    <source>
        <dbReference type="PROSITE" id="PS50893"/>
    </source>
</evidence>
<dbReference type="InterPro" id="IPR011527">
    <property type="entry name" value="ABC1_TM_dom"/>
</dbReference>
<comment type="caution">
    <text evidence="12">The sequence shown here is derived from an EMBL/GenBank/DDBJ whole genome shotgun (WGS) entry which is preliminary data.</text>
</comment>
<dbReference type="GO" id="GO:0005524">
    <property type="term" value="F:ATP binding"/>
    <property type="evidence" value="ECO:0007669"/>
    <property type="project" value="UniProtKB-KW"/>
</dbReference>
<dbReference type="GO" id="GO:0015421">
    <property type="term" value="F:ABC-type oligopeptide transporter activity"/>
    <property type="evidence" value="ECO:0007669"/>
    <property type="project" value="TreeGrafter"/>
</dbReference>
<keyword evidence="3" id="KW-1003">Cell membrane</keyword>
<dbReference type="PROSITE" id="PS00211">
    <property type="entry name" value="ABC_TRANSPORTER_1"/>
    <property type="match status" value="1"/>
</dbReference>
<dbReference type="PROSITE" id="PS50929">
    <property type="entry name" value="ABC_TM1F"/>
    <property type="match status" value="1"/>
</dbReference>
<dbReference type="eggNOG" id="COG1132">
    <property type="taxonomic scope" value="Bacteria"/>
</dbReference>
<evidence type="ECO:0000313" key="13">
    <source>
        <dbReference type="Proteomes" id="UP000030595"/>
    </source>
</evidence>
<keyword evidence="8 9" id="KW-0472">Membrane</keyword>
<dbReference type="PANTHER" id="PTHR43394">
    <property type="entry name" value="ATP-DEPENDENT PERMEASE MDL1, MITOCHONDRIAL"/>
    <property type="match status" value="1"/>
</dbReference>
<dbReference type="GO" id="GO:0016887">
    <property type="term" value="F:ATP hydrolysis activity"/>
    <property type="evidence" value="ECO:0007669"/>
    <property type="project" value="InterPro"/>
</dbReference>
<dbReference type="OrthoDB" id="9770415at2"/>
<evidence type="ECO:0000256" key="2">
    <source>
        <dbReference type="ARBA" id="ARBA00022448"/>
    </source>
</evidence>
<feature type="transmembrane region" description="Helical" evidence="9">
    <location>
        <begin position="126"/>
        <end position="149"/>
    </location>
</feature>
<dbReference type="SUPFAM" id="SSF52540">
    <property type="entry name" value="P-loop containing nucleoside triphosphate hydrolases"/>
    <property type="match status" value="1"/>
</dbReference>
<dbReference type="InterPro" id="IPR039421">
    <property type="entry name" value="Type_1_exporter"/>
</dbReference>
<dbReference type="InterPro" id="IPR003439">
    <property type="entry name" value="ABC_transporter-like_ATP-bd"/>
</dbReference>
<feature type="domain" description="ABC transporter" evidence="10">
    <location>
        <begin position="335"/>
        <end position="568"/>
    </location>
</feature>
<name>A0A0A3JSE4_9BACL</name>
<evidence type="ECO:0000256" key="8">
    <source>
        <dbReference type="ARBA" id="ARBA00023136"/>
    </source>
</evidence>
<organism evidence="12 13">
    <name type="scientific">Ureibacillus massiliensis 4400831 = CIP 108448 = CCUG 49529</name>
    <dbReference type="NCBI Taxonomy" id="1211035"/>
    <lineage>
        <taxon>Bacteria</taxon>
        <taxon>Bacillati</taxon>
        <taxon>Bacillota</taxon>
        <taxon>Bacilli</taxon>
        <taxon>Bacillales</taxon>
        <taxon>Caryophanaceae</taxon>
        <taxon>Ureibacillus</taxon>
    </lineage>
</organism>
<feature type="transmembrane region" description="Helical" evidence="9">
    <location>
        <begin position="278"/>
        <end position="297"/>
    </location>
</feature>
<comment type="subcellular location">
    <subcellularLocation>
        <location evidence="1">Cell membrane</location>
        <topology evidence="1">Multi-pass membrane protein</topology>
    </subcellularLocation>
</comment>
<evidence type="ECO:0000256" key="3">
    <source>
        <dbReference type="ARBA" id="ARBA00022475"/>
    </source>
</evidence>
<gene>
    <name evidence="12" type="ORF">CD30_14425</name>
</gene>
<dbReference type="SMART" id="SM00382">
    <property type="entry name" value="AAA"/>
    <property type="match status" value="1"/>
</dbReference>
<dbReference type="AlphaFoldDB" id="A0A0A3JSE4"/>
<evidence type="ECO:0000256" key="7">
    <source>
        <dbReference type="ARBA" id="ARBA00022989"/>
    </source>
</evidence>
<feature type="transmembrane region" description="Helical" evidence="9">
    <location>
        <begin position="12"/>
        <end position="31"/>
    </location>
</feature>
<dbReference type="Proteomes" id="UP000030595">
    <property type="component" value="Unassembled WGS sequence"/>
</dbReference>
<keyword evidence="7 9" id="KW-1133">Transmembrane helix</keyword>
<proteinExistence type="predicted"/>
<evidence type="ECO:0000313" key="12">
    <source>
        <dbReference type="EMBL" id="KGR89927.1"/>
    </source>
</evidence>
<evidence type="ECO:0000256" key="1">
    <source>
        <dbReference type="ARBA" id="ARBA00004651"/>
    </source>
</evidence>
<feature type="domain" description="ABC transmembrane type-1" evidence="11">
    <location>
        <begin position="16"/>
        <end position="298"/>
    </location>
</feature>
<keyword evidence="4 9" id="KW-0812">Transmembrane</keyword>
<dbReference type="CDD" id="cd18548">
    <property type="entry name" value="ABC_6TM_Tm287_like"/>
    <property type="match status" value="1"/>
</dbReference>
<dbReference type="PROSITE" id="PS50893">
    <property type="entry name" value="ABC_TRANSPORTER_2"/>
    <property type="match status" value="1"/>
</dbReference>
<feature type="transmembrane region" description="Helical" evidence="9">
    <location>
        <begin position="52"/>
        <end position="76"/>
    </location>
</feature>
<evidence type="ECO:0000256" key="6">
    <source>
        <dbReference type="ARBA" id="ARBA00022840"/>
    </source>
</evidence>
<dbReference type="InterPro" id="IPR003593">
    <property type="entry name" value="AAA+_ATPase"/>
</dbReference>
<protein>
    <submittedName>
        <fullName evidence="12">ABC transporter ATP-binding protein</fullName>
    </submittedName>
</protein>
<feature type="transmembrane region" description="Helical" evidence="9">
    <location>
        <begin position="155"/>
        <end position="174"/>
    </location>
</feature>
<dbReference type="Pfam" id="PF00664">
    <property type="entry name" value="ABC_membrane"/>
    <property type="match status" value="1"/>
</dbReference>
<reference evidence="12 13" key="1">
    <citation type="submission" date="2014-02" db="EMBL/GenBank/DDBJ databases">
        <title>Draft genome sequence of Lysinibacillus massiliensis CCUG 49529.</title>
        <authorList>
            <person name="Zhang F."/>
            <person name="Wang G."/>
            <person name="Zhang L."/>
        </authorList>
    </citation>
    <scope>NUCLEOTIDE SEQUENCE [LARGE SCALE GENOMIC DNA]</scope>
    <source>
        <strain evidence="12 13">CCUG 49529</strain>
    </source>
</reference>
<keyword evidence="2" id="KW-0813">Transport</keyword>
<evidence type="ECO:0000256" key="5">
    <source>
        <dbReference type="ARBA" id="ARBA00022741"/>
    </source>
</evidence>
<dbReference type="InterPro" id="IPR027417">
    <property type="entry name" value="P-loop_NTPase"/>
</dbReference>